<dbReference type="Proteomes" id="UP000319712">
    <property type="component" value="Unassembled WGS sequence"/>
</dbReference>
<dbReference type="AlphaFoldDB" id="A0A521ET33"/>
<keyword evidence="2" id="KW-1185">Reference proteome</keyword>
<accession>A0A521ET33</accession>
<reference evidence="1 2" key="1">
    <citation type="submission" date="2017-05" db="EMBL/GenBank/DDBJ databases">
        <authorList>
            <person name="Varghese N."/>
            <person name="Submissions S."/>
        </authorList>
    </citation>
    <scope>NUCLEOTIDE SEQUENCE [LARGE SCALE GENOMIC DNA]</scope>
    <source>
        <strain evidence="1 2">DSM 19504</strain>
    </source>
</reference>
<gene>
    <name evidence="1" type="ORF">SAMN06264867_11290</name>
</gene>
<organism evidence="1 2">
    <name type="scientific">Halorubrum cibi</name>
    <dbReference type="NCBI Taxonomy" id="413815"/>
    <lineage>
        <taxon>Archaea</taxon>
        <taxon>Methanobacteriati</taxon>
        <taxon>Methanobacteriota</taxon>
        <taxon>Stenosarchaea group</taxon>
        <taxon>Halobacteria</taxon>
        <taxon>Halobacteriales</taxon>
        <taxon>Haloferacaceae</taxon>
        <taxon>Halorubrum</taxon>
    </lineage>
</organism>
<evidence type="ECO:0000313" key="1">
    <source>
        <dbReference type="EMBL" id="SMO87052.1"/>
    </source>
</evidence>
<dbReference type="EMBL" id="FXTD01000012">
    <property type="protein sequence ID" value="SMO87052.1"/>
    <property type="molecule type" value="Genomic_DNA"/>
</dbReference>
<name>A0A521ET33_9EURY</name>
<protein>
    <submittedName>
        <fullName evidence="1">Uncharacterized protein</fullName>
    </submittedName>
</protein>
<evidence type="ECO:0000313" key="2">
    <source>
        <dbReference type="Proteomes" id="UP000319712"/>
    </source>
</evidence>
<proteinExistence type="predicted"/>
<sequence>MGPVIATVNTGALIFRIFLLCYSPTLRMTNPELEPLYYNHEKFAMECLT</sequence>